<feature type="domain" description="Helicase ATP-binding" evidence="14">
    <location>
        <begin position="27"/>
        <end position="196"/>
    </location>
</feature>
<dbReference type="InterPro" id="IPR036388">
    <property type="entry name" value="WH-like_DNA-bd_sf"/>
</dbReference>
<dbReference type="InterPro" id="IPR027417">
    <property type="entry name" value="P-loop_NTPase"/>
</dbReference>
<dbReference type="InterPro" id="IPR014001">
    <property type="entry name" value="Helicase_ATP-bd"/>
</dbReference>
<dbReference type="InterPro" id="IPR036390">
    <property type="entry name" value="WH_DNA-bd_sf"/>
</dbReference>
<dbReference type="InterPro" id="IPR001650">
    <property type="entry name" value="Helicase_C-like"/>
</dbReference>
<dbReference type="GO" id="GO:0005524">
    <property type="term" value="F:ATP binding"/>
    <property type="evidence" value="ECO:0007669"/>
    <property type="project" value="UniProtKB-KW"/>
</dbReference>
<name>A0A9D1NKK4_9BACT</name>
<keyword evidence="6" id="KW-0067">ATP-binding</keyword>
<dbReference type="Pfam" id="PF00270">
    <property type="entry name" value="DEAD"/>
    <property type="match status" value="1"/>
</dbReference>
<dbReference type="GO" id="GO:0006260">
    <property type="term" value="P:DNA replication"/>
    <property type="evidence" value="ECO:0007669"/>
    <property type="project" value="InterPro"/>
</dbReference>
<dbReference type="GO" id="GO:0046872">
    <property type="term" value="F:metal ion binding"/>
    <property type="evidence" value="ECO:0007669"/>
    <property type="project" value="UniProtKB-KW"/>
</dbReference>
<feature type="domain" description="Helicase C-terminal" evidence="15">
    <location>
        <begin position="236"/>
        <end position="381"/>
    </location>
</feature>
<evidence type="ECO:0000256" key="11">
    <source>
        <dbReference type="ARBA" id="ARBA00044535"/>
    </source>
</evidence>
<keyword evidence="7" id="KW-0238">DNA-binding</keyword>
<dbReference type="InterPro" id="IPR011545">
    <property type="entry name" value="DEAD/DEAH_box_helicase_dom"/>
</dbReference>
<feature type="compositionally biased region" description="Basic residues" evidence="13">
    <location>
        <begin position="677"/>
        <end position="686"/>
    </location>
</feature>
<dbReference type="Pfam" id="PF09382">
    <property type="entry name" value="RQC"/>
    <property type="match status" value="1"/>
</dbReference>
<evidence type="ECO:0000256" key="9">
    <source>
        <dbReference type="ARBA" id="ARBA00034617"/>
    </source>
</evidence>
<evidence type="ECO:0000256" key="12">
    <source>
        <dbReference type="ARBA" id="ARBA00044550"/>
    </source>
</evidence>
<evidence type="ECO:0000256" key="8">
    <source>
        <dbReference type="ARBA" id="ARBA00023235"/>
    </source>
</evidence>
<organism evidence="16 17">
    <name type="scientific">Candidatus Spyradosoma merdigallinarum</name>
    <dbReference type="NCBI Taxonomy" id="2840950"/>
    <lineage>
        <taxon>Bacteria</taxon>
        <taxon>Pseudomonadati</taxon>
        <taxon>Verrucomicrobiota</taxon>
        <taxon>Opitutia</taxon>
        <taxon>Opitutia incertae sedis</taxon>
        <taxon>Candidatus Spyradosoma</taxon>
    </lineage>
</organism>
<evidence type="ECO:0000313" key="16">
    <source>
        <dbReference type="EMBL" id="HIV04306.1"/>
    </source>
</evidence>
<dbReference type="Gene3D" id="3.40.50.300">
    <property type="entry name" value="P-loop containing nucleotide triphosphate hydrolases"/>
    <property type="match status" value="2"/>
</dbReference>
<dbReference type="PANTHER" id="PTHR13710">
    <property type="entry name" value="DNA HELICASE RECQ FAMILY MEMBER"/>
    <property type="match status" value="1"/>
</dbReference>
<keyword evidence="4 16" id="KW-0378">Hydrolase</keyword>
<keyword evidence="5 16" id="KW-0347">Helicase</keyword>
<dbReference type="GO" id="GO:0003677">
    <property type="term" value="F:DNA binding"/>
    <property type="evidence" value="ECO:0007669"/>
    <property type="project" value="UniProtKB-KW"/>
</dbReference>
<dbReference type="SMART" id="SM00487">
    <property type="entry name" value="DEXDc"/>
    <property type="match status" value="1"/>
</dbReference>
<dbReference type="InterPro" id="IPR032284">
    <property type="entry name" value="RecQ_Zn-bd"/>
</dbReference>
<evidence type="ECO:0000256" key="3">
    <source>
        <dbReference type="ARBA" id="ARBA00022741"/>
    </source>
</evidence>
<dbReference type="GO" id="GO:0043138">
    <property type="term" value="F:3'-5' DNA helicase activity"/>
    <property type="evidence" value="ECO:0007669"/>
    <property type="project" value="UniProtKB-EC"/>
</dbReference>
<dbReference type="InterPro" id="IPR004589">
    <property type="entry name" value="DNA_helicase_ATP-dep_RecQ"/>
</dbReference>
<evidence type="ECO:0000259" key="15">
    <source>
        <dbReference type="PROSITE" id="PS51194"/>
    </source>
</evidence>
<dbReference type="SMART" id="SM00956">
    <property type="entry name" value="RQC"/>
    <property type="match status" value="1"/>
</dbReference>
<evidence type="ECO:0000256" key="10">
    <source>
        <dbReference type="ARBA" id="ARBA00034808"/>
    </source>
</evidence>
<dbReference type="InterPro" id="IPR018982">
    <property type="entry name" value="RQC_domain"/>
</dbReference>
<dbReference type="SMART" id="SM00490">
    <property type="entry name" value="HELICc"/>
    <property type="match status" value="1"/>
</dbReference>
<dbReference type="EC" id="5.6.2.4" evidence="10"/>
<evidence type="ECO:0000256" key="4">
    <source>
        <dbReference type="ARBA" id="ARBA00022801"/>
    </source>
</evidence>
<comment type="similarity">
    <text evidence="1">Belongs to the helicase family. RecQ subfamily.</text>
</comment>
<proteinExistence type="inferred from homology"/>
<evidence type="ECO:0000256" key="1">
    <source>
        <dbReference type="ARBA" id="ARBA00005446"/>
    </source>
</evidence>
<dbReference type="SUPFAM" id="SSF46785">
    <property type="entry name" value="Winged helix' DNA-binding domain"/>
    <property type="match status" value="1"/>
</dbReference>
<keyword evidence="2" id="KW-0479">Metal-binding</keyword>
<dbReference type="PANTHER" id="PTHR13710:SF105">
    <property type="entry name" value="ATP-DEPENDENT DNA HELICASE Q1"/>
    <property type="match status" value="1"/>
</dbReference>
<evidence type="ECO:0000256" key="6">
    <source>
        <dbReference type="ARBA" id="ARBA00022840"/>
    </source>
</evidence>
<comment type="caution">
    <text evidence="16">The sequence shown here is derived from an EMBL/GenBank/DDBJ whole genome shotgun (WGS) entry which is preliminary data.</text>
</comment>
<evidence type="ECO:0000313" key="17">
    <source>
        <dbReference type="Proteomes" id="UP000886812"/>
    </source>
</evidence>
<protein>
    <recommendedName>
        <fullName evidence="11">ATP-dependent DNA helicase RecQ</fullName>
        <ecNumber evidence="10">5.6.2.4</ecNumber>
    </recommendedName>
    <alternativeName>
        <fullName evidence="12">DNA 3'-5' helicase RecQ</fullName>
    </alternativeName>
</protein>
<dbReference type="SUPFAM" id="SSF52540">
    <property type="entry name" value="P-loop containing nucleoside triphosphate hydrolases"/>
    <property type="match status" value="1"/>
</dbReference>
<dbReference type="EMBL" id="DVOG01000105">
    <property type="protein sequence ID" value="HIV04306.1"/>
    <property type="molecule type" value="Genomic_DNA"/>
</dbReference>
<dbReference type="PROSITE" id="PS51192">
    <property type="entry name" value="HELICASE_ATP_BIND_1"/>
    <property type="match status" value="1"/>
</dbReference>
<dbReference type="PROSITE" id="PS51194">
    <property type="entry name" value="HELICASE_CTER"/>
    <property type="match status" value="1"/>
</dbReference>
<evidence type="ECO:0000256" key="7">
    <source>
        <dbReference type="ARBA" id="ARBA00023125"/>
    </source>
</evidence>
<dbReference type="GO" id="GO:0016787">
    <property type="term" value="F:hydrolase activity"/>
    <property type="evidence" value="ECO:0007669"/>
    <property type="project" value="UniProtKB-KW"/>
</dbReference>
<reference evidence="16" key="2">
    <citation type="journal article" date="2021" name="PeerJ">
        <title>Extensive microbial diversity within the chicken gut microbiome revealed by metagenomics and culture.</title>
        <authorList>
            <person name="Gilroy R."/>
            <person name="Ravi A."/>
            <person name="Getino M."/>
            <person name="Pursley I."/>
            <person name="Horton D.L."/>
            <person name="Alikhan N.F."/>
            <person name="Baker D."/>
            <person name="Gharbi K."/>
            <person name="Hall N."/>
            <person name="Watson M."/>
            <person name="Adriaenssens E.M."/>
            <person name="Foster-Nyarko E."/>
            <person name="Jarju S."/>
            <person name="Secka A."/>
            <person name="Antonio M."/>
            <person name="Oren A."/>
            <person name="Chaudhuri R.R."/>
            <person name="La Ragione R."/>
            <person name="Hildebrand F."/>
            <person name="Pallen M.J."/>
        </authorList>
    </citation>
    <scope>NUCLEOTIDE SEQUENCE</scope>
    <source>
        <strain evidence="16">10669</strain>
    </source>
</reference>
<dbReference type="CDD" id="cd17920">
    <property type="entry name" value="DEXHc_RecQ"/>
    <property type="match status" value="1"/>
</dbReference>
<sequence>MSEISPQEALKKYFGFGRFREPQGEIVETILGGRDALVVMPTGGGKSLCYQLPALMLPCLTVVVSPLIALMKDQVDALRFRGIEAACLNSAQTLDEQNEVFAKIRAGTLKLVYIAPERFRARRFTETLARTEISLFAVDEAHCLSQWGHDFRPDYLRLGEALALFGKRPVVAAFTATATPDVREDIARHLGLNEPAEFVAGFARENLAFNILHIDAGTPARRGEGKTTLHIAKIREIRKLVDAHRTGIVYCATRKSVERVADDLTALGVNLVMYHGGMNDAERAAAQDRFMSRAADVAVATNAFGMGIDRADIRFVAHYEMPGSVEAYYQEAGRAGRDGAPAVCEMLFNYADKRVQEFFIEGANPGRRVVCAVYDALRKLADDGNEVRISLDDLAEQTEIFCGEKINPMAVSTSVGLLARFGAIARFDIPGTRIRGTRLLSPDVKGAQLEIPWAGLEEKKARDEKKLDDLIRIAYEPCCRQEAILRYFGDAAGAKPCGKCDVCLALKNSDRRVPDTEELTVVKKILSGVARMSRRGGNGEWTPRFGRQRIVDCLVGSRSAGTLQAGCDKLSTYGILRREGREYVGALMDEMIREGLLAISRDAEFPLCGLTPFGADVMFGRKNFEMRWPEPPRERAGRRELAGLTKIPRNISVPRDAGVLSRDEKAFLKEIGSPLARGKKSAKKKAPTASADGKKRKLPPWLLAKIRRSR</sequence>
<evidence type="ECO:0000259" key="14">
    <source>
        <dbReference type="PROSITE" id="PS51192"/>
    </source>
</evidence>
<reference evidence="16" key="1">
    <citation type="submission" date="2020-10" db="EMBL/GenBank/DDBJ databases">
        <authorList>
            <person name="Gilroy R."/>
        </authorList>
    </citation>
    <scope>NUCLEOTIDE SEQUENCE</scope>
    <source>
        <strain evidence="16">10669</strain>
    </source>
</reference>
<accession>A0A9D1NKK4</accession>
<dbReference type="GO" id="GO:0006281">
    <property type="term" value="P:DNA repair"/>
    <property type="evidence" value="ECO:0007669"/>
    <property type="project" value="InterPro"/>
</dbReference>
<evidence type="ECO:0000256" key="13">
    <source>
        <dbReference type="SAM" id="MobiDB-lite"/>
    </source>
</evidence>
<dbReference type="GO" id="GO:0009378">
    <property type="term" value="F:four-way junction helicase activity"/>
    <property type="evidence" value="ECO:0007669"/>
    <property type="project" value="TreeGrafter"/>
</dbReference>
<keyword evidence="8" id="KW-0413">Isomerase</keyword>
<dbReference type="Gene3D" id="1.10.10.10">
    <property type="entry name" value="Winged helix-like DNA-binding domain superfamily/Winged helix DNA-binding domain"/>
    <property type="match status" value="1"/>
</dbReference>
<dbReference type="GO" id="GO:0030894">
    <property type="term" value="C:replisome"/>
    <property type="evidence" value="ECO:0007669"/>
    <property type="project" value="TreeGrafter"/>
</dbReference>
<evidence type="ECO:0000256" key="2">
    <source>
        <dbReference type="ARBA" id="ARBA00022723"/>
    </source>
</evidence>
<dbReference type="GO" id="GO:0043590">
    <property type="term" value="C:bacterial nucleoid"/>
    <property type="evidence" value="ECO:0007669"/>
    <property type="project" value="TreeGrafter"/>
</dbReference>
<dbReference type="FunFam" id="3.40.50.300:FF:000296">
    <property type="entry name" value="ATP-dependent DNA helicase RecQ"/>
    <property type="match status" value="1"/>
</dbReference>
<dbReference type="NCBIfam" id="TIGR00614">
    <property type="entry name" value="recQ_fam"/>
    <property type="match status" value="1"/>
</dbReference>
<keyword evidence="3" id="KW-0547">Nucleotide-binding</keyword>
<dbReference type="Proteomes" id="UP000886812">
    <property type="component" value="Unassembled WGS sequence"/>
</dbReference>
<evidence type="ECO:0000256" key="5">
    <source>
        <dbReference type="ARBA" id="ARBA00022806"/>
    </source>
</evidence>
<dbReference type="AlphaFoldDB" id="A0A9D1NKK4"/>
<comment type="catalytic activity">
    <reaction evidence="9">
        <text>Couples ATP hydrolysis with the unwinding of duplex DNA by translocating in the 3'-5' direction.</text>
        <dbReference type="EC" id="5.6.2.4"/>
    </reaction>
</comment>
<dbReference type="GO" id="GO:0005737">
    <property type="term" value="C:cytoplasm"/>
    <property type="evidence" value="ECO:0007669"/>
    <property type="project" value="TreeGrafter"/>
</dbReference>
<dbReference type="Pfam" id="PF00271">
    <property type="entry name" value="Helicase_C"/>
    <property type="match status" value="1"/>
</dbReference>
<dbReference type="GO" id="GO:0006310">
    <property type="term" value="P:DNA recombination"/>
    <property type="evidence" value="ECO:0007669"/>
    <property type="project" value="InterPro"/>
</dbReference>
<feature type="region of interest" description="Disordered" evidence="13">
    <location>
        <begin position="676"/>
        <end position="700"/>
    </location>
</feature>
<dbReference type="Pfam" id="PF16124">
    <property type="entry name" value="RecQ_Zn_bind"/>
    <property type="match status" value="1"/>
</dbReference>
<gene>
    <name evidence="16" type="ORF">IAC75_04045</name>
</gene>